<organism evidence="9 11">
    <name type="scientific">Ilex paraguariensis</name>
    <name type="common">yerba mate</name>
    <dbReference type="NCBI Taxonomy" id="185542"/>
    <lineage>
        <taxon>Eukaryota</taxon>
        <taxon>Viridiplantae</taxon>
        <taxon>Streptophyta</taxon>
        <taxon>Embryophyta</taxon>
        <taxon>Tracheophyta</taxon>
        <taxon>Spermatophyta</taxon>
        <taxon>Magnoliopsida</taxon>
        <taxon>eudicotyledons</taxon>
        <taxon>Gunneridae</taxon>
        <taxon>Pentapetalae</taxon>
        <taxon>asterids</taxon>
        <taxon>campanulids</taxon>
        <taxon>Aquifoliales</taxon>
        <taxon>Aquifoliaceae</taxon>
        <taxon>Ilex</taxon>
    </lineage>
</organism>
<feature type="domain" description="Cyclin C-terminal" evidence="8">
    <location>
        <begin position="210"/>
        <end position="338"/>
    </location>
</feature>
<dbReference type="FunFam" id="1.10.472.10:FF:000060">
    <property type="entry name" value="D6-type cyclin"/>
    <property type="match status" value="1"/>
</dbReference>
<dbReference type="Gene3D" id="1.10.472.10">
    <property type="entry name" value="Cyclin-like"/>
    <property type="match status" value="2"/>
</dbReference>
<keyword evidence="4" id="KW-0131">Cell cycle</keyword>
<sequence>MAIKQTDHHQQTQQQTKSFLLDALYCEEEQWEGEEEEEEKEEEGQEALERESNMNKNNNNGRNSSLLLEQDLFWEDEELLSLFSKEEQTHLGWFDNVETDSSLLLARKEAVEWILKVDAHYGFSTLTAILAINYIDRFLFSLHFQKDKPWMIQLSAVTCLSLAAKVEETQVPHLLDLQVEGTTEYAFEPKTIQQMELLVLSTLQWRMNPVTPLSFLDHITRRLGLKIHLHWEFLRRCESLLLFLMADWRFVRYLPSVLATATMLHVIHKVEPRDAIDYQNQLLGVLKISKEKVDDCYKLILGLSNTCFYDQKNPHKRKHQEIPGTPSGVFDVSFSSDSSNDSWAVGSPVCSSPQPLFKKRRVQEQQMRLPSLSRVFVDVVGRPR</sequence>
<keyword evidence="2" id="KW-0132">Cell division</keyword>
<dbReference type="SMART" id="SM00385">
    <property type="entry name" value="CYCLIN"/>
    <property type="match status" value="2"/>
</dbReference>
<evidence type="ECO:0000313" key="10">
    <source>
        <dbReference type="EMBL" id="CAK9181977.1"/>
    </source>
</evidence>
<evidence type="ECO:0000313" key="11">
    <source>
        <dbReference type="Proteomes" id="UP001642360"/>
    </source>
</evidence>
<dbReference type="Proteomes" id="UP001642360">
    <property type="component" value="Unassembled WGS sequence"/>
</dbReference>
<dbReference type="PANTHER" id="PTHR10177">
    <property type="entry name" value="CYCLINS"/>
    <property type="match status" value="1"/>
</dbReference>
<reference evidence="9 11" key="1">
    <citation type="submission" date="2024-02" db="EMBL/GenBank/DDBJ databases">
        <authorList>
            <person name="Vignale AGUSTIN F."/>
            <person name="Sosa J E."/>
            <person name="Modenutti C."/>
        </authorList>
    </citation>
    <scope>NUCLEOTIDE SEQUENCE [LARGE SCALE GENOMIC DNA]</scope>
</reference>
<dbReference type="EMBL" id="CAUOFW020001315">
    <property type="protein sequence ID" value="CAK9143653.1"/>
    <property type="molecule type" value="Genomic_DNA"/>
</dbReference>
<proteinExistence type="inferred from homology"/>
<dbReference type="CDD" id="cd20543">
    <property type="entry name" value="CYCLIN_AtCycD-like_rpt1"/>
    <property type="match status" value="1"/>
</dbReference>
<comment type="similarity">
    <text evidence="1">Belongs to the cyclin family. Cyclin D subfamily.</text>
</comment>
<dbReference type="InterPro" id="IPR004367">
    <property type="entry name" value="Cyclin_C-dom"/>
</dbReference>
<dbReference type="GO" id="GO:0051301">
    <property type="term" value="P:cell division"/>
    <property type="evidence" value="ECO:0007669"/>
    <property type="project" value="UniProtKB-KW"/>
</dbReference>
<dbReference type="InterPro" id="IPR039361">
    <property type="entry name" value="Cyclin"/>
</dbReference>
<keyword evidence="3 5" id="KW-0195">Cyclin</keyword>
<dbReference type="FunFam" id="1.10.472.10:FF:000070">
    <property type="entry name" value="CYCLIN D32"/>
    <property type="match status" value="1"/>
</dbReference>
<feature type="domain" description="Cyclin-like" evidence="7">
    <location>
        <begin position="112"/>
        <end position="201"/>
    </location>
</feature>
<dbReference type="InterPro" id="IPR036915">
    <property type="entry name" value="Cyclin-like_sf"/>
</dbReference>
<keyword evidence="11" id="KW-1185">Reference proteome</keyword>
<dbReference type="EMBL" id="CAUOFW020008192">
    <property type="protein sequence ID" value="CAK9181977.1"/>
    <property type="molecule type" value="Genomic_DNA"/>
</dbReference>
<evidence type="ECO:0000256" key="5">
    <source>
        <dbReference type="RuleBase" id="RU000383"/>
    </source>
</evidence>
<evidence type="ECO:0000313" key="9">
    <source>
        <dbReference type="EMBL" id="CAK9143653.1"/>
    </source>
</evidence>
<evidence type="ECO:0000256" key="4">
    <source>
        <dbReference type="ARBA" id="ARBA00023306"/>
    </source>
</evidence>
<dbReference type="PROSITE" id="PS00292">
    <property type="entry name" value="CYCLINS"/>
    <property type="match status" value="1"/>
</dbReference>
<feature type="compositionally biased region" description="Acidic residues" evidence="6">
    <location>
        <begin position="29"/>
        <end position="46"/>
    </location>
</feature>
<dbReference type="InterPro" id="IPR013763">
    <property type="entry name" value="Cyclin-like_dom"/>
</dbReference>
<comment type="caution">
    <text evidence="9">The sequence shown here is derived from an EMBL/GenBank/DDBJ whole genome shotgun (WGS) entry which is preliminary data.</text>
</comment>
<dbReference type="SUPFAM" id="SSF47954">
    <property type="entry name" value="Cyclin-like"/>
    <property type="match status" value="2"/>
</dbReference>
<dbReference type="InterPro" id="IPR048258">
    <property type="entry name" value="Cyclins_cyclin-box"/>
</dbReference>
<gene>
    <name evidence="9" type="ORF">ILEXP_LOCUS11370</name>
    <name evidence="10" type="ORF">ILEXP_LOCUS52091</name>
</gene>
<feature type="domain" description="Cyclin-like" evidence="7">
    <location>
        <begin position="214"/>
        <end position="302"/>
    </location>
</feature>
<evidence type="ECO:0008006" key="12">
    <source>
        <dbReference type="Google" id="ProtNLM"/>
    </source>
</evidence>
<evidence type="ECO:0000256" key="3">
    <source>
        <dbReference type="ARBA" id="ARBA00023127"/>
    </source>
</evidence>
<name>A0ABC8RLV9_9AQUA</name>
<evidence type="ECO:0000256" key="1">
    <source>
        <dbReference type="ARBA" id="ARBA00009065"/>
    </source>
</evidence>
<evidence type="ECO:0000256" key="2">
    <source>
        <dbReference type="ARBA" id="ARBA00022618"/>
    </source>
</evidence>
<dbReference type="GO" id="GO:0010444">
    <property type="term" value="P:guard mother cell differentiation"/>
    <property type="evidence" value="ECO:0007669"/>
    <property type="project" value="UniProtKB-ARBA"/>
</dbReference>
<accession>A0ABC8RLV9</accession>
<dbReference type="AlphaFoldDB" id="A0ABC8RLV9"/>
<dbReference type="Pfam" id="PF00134">
    <property type="entry name" value="Cyclin_N"/>
    <property type="match status" value="1"/>
</dbReference>
<protein>
    <recommendedName>
        <fullName evidence="12">B-like cyclin</fullName>
    </recommendedName>
</protein>
<evidence type="ECO:0000256" key="6">
    <source>
        <dbReference type="SAM" id="MobiDB-lite"/>
    </source>
</evidence>
<dbReference type="GO" id="GO:0048316">
    <property type="term" value="P:seed development"/>
    <property type="evidence" value="ECO:0007669"/>
    <property type="project" value="UniProtKB-ARBA"/>
</dbReference>
<dbReference type="InterPro" id="IPR006671">
    <property type="entry name" value="Cyclin_N"/>
</dbReference>
<dbReference type="SMART" id="SM01332">
    <property type="entry name" value="Cyclin_C"/>
    <property type="match status" value="1"/>
</dbReference>
<dbReference type="Pfam" id="PF02984">
    <property type="entry name" value="Cyclin_C"/>
    <property type="match status" value="1"/>
</dbReference>
<dbReference type="CDD" id="cd20544">
    <property type="entry name" value="CYCLIN_AtCycD-like_rpt2"/>
    <property type="match status" value="1"/>
</dbReference>
<evidence type="ECO:0000259" key="7">
    <source>
        <dbReference type="SMART" id="SM00385"/>
    </source>
</evidence>
<evidence type="ECO:0000259" key="8">
    <source>
        <dbReference type="SMART" id="SM01332"/>
    </source>
</evidence>
<feature type="region of interest" description="Disordered" evidence="6">
    <location>
        <begin position="29"/>
        <end position="62"/>
    </location>
</feature>